<dbReference type="InterPro" id="IPR020422">
    <property type="entry name" value="TYR_PHOSPHATASE_DUAL_dom"/>
</dbReference>
<feature type="region of interest" description="Disordered" evidence="5">
    <location>
        <begin position="1"/>
        <end position="66"/>
    </location>
</feature>
<keyword evidence="3" id="KW-0378">Hydrolase</keyword>
<feature type="compositionally biased region" description="Acidic residues" evidence="5">
    <location>
        <begin position="471"/>
        <end position="480"/>
    </location>
</feature>
<dbReference type="InterPro" id="IPR000340">
    <property type="entry name" value="Dual-sp_phosphatase_cat-dom"/>
</dbReference>
<feature type="region of interest" description="Disordered" evidence="5">
    <location>
        <begin position="79"/>
        <end position="180"/>
    </location>
</feature>
<feature type="compositionally biased region" description="Polar residues" evidence="5">
    <location>
        <begin position="126"/>
        <end position="149"/>
    </location>
</feature>
<reference evidence="8" key="1">
    <citation type="submission" date="2021-01" db="EMBL/GenBank/DDBJ databases">
        <authorList>
            <person name="Kaushik A."/>
        </authorList>
    </citation>
    <scope>NUCLEOTIDE SEQUENCE</scope>
    <source>
        <strain evidence="8">AG4-R118</strain>
    </source>
</reference>
<dbReference type="SUPFAM" id="SSF52799">
    <property type="entry name" value="(Phosphotyrosine protein) phosphatases II"/>
    <property type="match status" value="1"/>
</dbReference>
<dbReference type="PROSITE" id="PS50056">
    <property type="entry name" value="TYR_PHOSPHATASE_2"/>
    <property type="match status" value="1"/>
</dbReference>
<dbReference type="PANTHER" id="PTHR10159">
    <property type="entry name" value="DUAL SPECIFICITY PROTEIN PHOSPHATASE"/>
    <property type="match status" value="1"/>
</dbReference>
<dbReference type="Gene3D" id="3.90.190.10">
    <property type="entry name" value="Protein tyrosine phosphatase superfamily"/>
    <property type="match status" value="1"/>
</dbReference>
<protein>
    <recommendedName>
        <fullName evidence="2">protein-tyrosine-phosphatase</fullName>
        <ecNumber evidence="2">3.1.3.48</ecNumber>
    </recommendedName>
</protein>
<gene>
    <name evidence="8" type="ORF">RDB_LOCUS73542</name>
</gene>
<keyword evidence="4" id="KW-0904">Protein phosphatase</keyword>
<evidence type="ECO:0000256" key="1">
    <source>
        <dbReference type="ARBA" id="ARBA00008601"/>
    </source>
</evidence>
<name>A0A8H3BD27_9AGAM</name>
<accession>A0A8H3BD27</accession>
<dbReference type="InterPro" id="IPR016130">
    <property type="entry name" value="Tyr_Pase_AS"/>
</dbReference>
<feature type="region of interest" description="Disordered" evidence="5">
    <location>
        <begin position="461"/>
        <end position="510"/>
    </location>
</feature>
<sequence>MPSTTPAPLVQRKKGPPSGLRIRVDSNASTSSLLPTTGSQPSLVLDTSPATLSAAPSTAETPSSPPLVDQVRIQTADAAPTPAPVALAAQPSEQVPLPFPRKRTSGRNLKQLSLQLPSSAASHQSTFSIAQSSTQPQDESDAASSSNVTVHERPQSHALRPPTLSVPQPPSRPTLPLRQSFRNRSSSIASVTSVASLQVPGHIAATGAPMPSSTSAFATRAKEDDNGAPYANGPIEILPGIWLGQEENARNWADLASRGIRWVLNVAKEVTPPYVDDDQTPVGRPVDPREPPKTAVDDRLRIRPSASNPNLAQPQSAFLSRRRPGPPPAQEEQPQPRAVPFVPPTGGPALLYIHLPWSHGQSDLVRSGFPTAMSFVDHARRKGQGVLIHCQCGVSRSATLVIALVMRASMPRDDAEVPEDLKSVQGGMHNAYAFVKEKSRWVGPNMSLIYQLMEYERALTPRKGTPSVSSDGDELSEEEEWSRKRLAMEREEAEAEAATAAEEDRTREAKDLDRAMEERMAAKKAGPPAPLMLNPPPAPALAAWKHRFPSRKRAGSVHSTFTTSDSVISEDPEEDEDSEDGEANITAVPQTKIELVLGDETSPSARTATDEETSPPAKFVTKFADTAPKLLPPPGKAGMKHKRSASLAISVNSLPPLPPPPSAPAFKMSFGIPPPHTATRSSFGAIPPPPLLRRQGPRGPAPPSAPATKAGFSFPAPGSRASSIKSSKRPTPLPTVPSSPVAVPTLATPKTARARPAPLRLPVTPPTHVTIVPSSSAPQQTLFVFPPDRSHTTCTPSTLTLTTMTPRVDAFVNPGPGVTPTPRKGSFGAMRKSGAKRMSWLGMGVAPATPTTACSRVDAKGWVGLNATTVSTGKDTSVQR</sequence>
<dbReference type="GO" id="GO:0043409">
    <property type="term" value="P:negative regulation of MAPK cascade"/>
    <property type="evidence" value="ECO:0007669"/>
    <property type="project" value="TreeGrafter"/>
</dbReference>
<feature type="compositionally biased region" description="Basic and acidic residues" evidence="5">
    <location>
        <begin position="286"/>
        <end position="301"/>
    </location>
</feature>
<dbReference type="AlphaFoldDB" id="A0A8H3BD27"/>
<dbReference type="Proteomes" id="UP000663888">
    <property type="component" value="Unassembled WGS sequence"/>
</dbReference>
<dbReference type="InterPro" id="IPR029021">
    <property type="entry name" value="Prot-tyrosine_phosphatase-like"/>
</dbReference>
<comment type="caution">
    <text evidence="8">The sequence shown here is derived from an EMBL/GenBank/DDBJ whole genome shotgun (WGS) entry which is preliminary data.</text>
</comment>
<feature type="compositionally biased region" description="Low complexity" evidence="5">
    <location>
        <begin position="111"/>
        <end position="125"/>
    </location>
</feature>
<dbReference type="PROSITE" id="PS50054">
    <property type="entry name" value="TYR_PHOSPHATASE_DUAL"/>
    <property type="match status" value="1"/>
</dbReference>
<evidence type="ECO:0000313" key="9">
    <source>
        <dbReference type="Proteomes" id="UP000663888"/>
    </source>
</evidence>
<feature type="region of interest" description="Disordered" evidence="5">
    <location>
        <begin position="551"/>
        <end position="644"/>
    </location>
</feature>
<dbReference type="GO" id="GO:0033550">
    <property type="term" value="F:MAP kinase tyrosine phosphatase activity"/>
    <property type="evidence" value="ECO:0007669"/>
    <property type="project" value="TreeGrafter"/>
</dbReference>
<evidence type="ECO:0000256" key="3">
    <source>
        <dbReference type="ARBA" id="ARBA00022801"/>
    </source>
</evidence>
<dbReference type="EMBL" id="CAJMWX010001045">
    <property type="protein sequence ID" value="CAE6453972.1"/>
    <property type="molecule type" value="Genomic_DNA"/>
</dbReference>
<organism evidence="8 9">
    <name type="scientific">Rhizoctonia solani</name>
    <dbReference type="NCBI Taxonomy" id="456999"/>
    <lineage>
        <taxon>Eukaryota</taxon>
        <taxon>Fungi</taxon>
        <taxon>Dikarya</taxon>
        <taxon>Basidiomycota</taxon>
        <taxon>Agaricomycotina</taxon>
        <taxon>Agaricomycetes</taxon>
        <taxon>Cantharellales</taxon>
        <taxon>Ceratobasidiaceae</taxon>
        <taxon>Rhizoctonia</taxon>
    </lineage>
</organism>
<dbReference type="GO" id="GO:0008330">
    <property type="term" value="F:protein tyrosine/threonine phosphatase activity"/>
    <property type="evidence" value="ECO:0007669"/>
    <property type="project" value="TreeGrafter"/>
</dbReference>
<feature type="compositionally biased region" description="Low complexity" evidence="5">
    <location>
        <begin position="47"/>
        <end position="62"/>
    </location>
</feature>
<comment type="similarity">
    <text evidence="1">Belongs to the protein-tyrosine phosphatase family. Non-receptor class dual specificity subfamily.</text>
</comment>
<evidence type="ECO:0000256" key="5">
    <source>
        <dbReference type="SAM" id="MobiDB-lite"/>
    </source>
</evidence>
<evidence type="ECO:0000256" key="2">
    <source>
        <dbReference type="ARBA" id="ARBA00013064"/>
    </source>
</evidence>
<feature type="compositionally biased region" description="Basic and acidic residues" evidence="5">
    <location>
        <begin position="481"/>
        <end position="490"/>
    </location>
</feature>
<feature type="domain" description="Tyrosine-protein phosphatase" evidence="6">
    <location>
        <begin position="233"/>
        <end position="461"/>
    </location>
</feature>
<dbReference type="SMART" id="SM00195">
    <property type="entry name" value="DSPc"/>
    <property type="match status" value="1"/>
</dbReference>
<feature type="compositionally biased region" description="Polar residues" evidence="5">
    <location>
        <begin position="26"/>
        <end position="42"/>
    </location>
</feature>
<evidence type="ECO:0000259" key="7">
    <source>
        <dbReference type="PROSITE" id="PS50056"/>
    </source>
</evidence>
<feature type="compositionally biased region" description="Acidic residues" evidence="5">
    <location>
        <begin position="568"/>
        <end position="582"/>
    </location>
</feature>
<evidence type="ECO:0000313" key="8">
    <source>
        <dbReference type="EMBL" id="CAE6453972.1"/>
    </source>
</evidence>
<feature type="compositionally biased region" description="Low complexity" evidence="5">
    <location>
        <begin position="330"/>
        <end position="340"/>
    </location>
</feature>
<feature type="region of interest" description="Disordered" evidence="5">
    <location>
        <begin position="671"/>
        <end position="743"/>
    </location>
</feature>
<feature type="compositionally biased region" description="Polar residues" evidence="5">
    <location>
        <begin position="305"/>
        <end position="318"/>
    </location>
</feature>
<proteinExistence type="inferred from homology"/>
<dbReference type="GO" id="GO:0017017">
    <property type="term" value="F:MAP kinase tyrosine/serine/threonine phosphatase activity"/>
    <property type="evidence" value="ECO:0007669"/>
    <property type="project" value="TreeGrafter"/>
</dbReference>
<dbReference type="PROSITE" id="PS00383">
    <property type="entry name" value="TYR_PHOSPHATASE_1"/>
    <property type="match status" value="1"/>
</dbReference>
<feature type="region of interest" description="Disordered" evidence="5">
    <location>
        <begin position="273"/>
        <end position="340"/>
    </location>
</feature>
<evidence type="ECO:0000259" key="6">
    <source>
        <dbReference type="PROSITE" id="PS50054"/>
    </source>
</evidence>
<dbReference type="EC" id="3.1.3.48" evidence="2"/>
<evidence type="ECO:0000256" key="4">
    <source>
        <dbReference type="ARBA" id="ARBA00022912"/>
    </source>
</evidence>
<dbReference type="InterPro" id="IPR000387">
    <property type="entry name" value="Tyr_Pase_dom"/>
</dbReference>
<dbReference type="GO" id="GO:0005737">
    <property type="term" value="C:cytoplasm"/>
    <property type="evidence" value="ECO:0007669"/>
    <property type="project" value="TreeGrafter"/>
</dbReference>
<dbReference type="Pfam" id="PF00782">
    <property type="entry name" value="DSPc"/>
    <property type="match status" value="1"/>
</dbReference>
<dbReference type="PANTHER" id="PTHR10159:SF519">
    <property type="entry name" value="DUAL SPECIFICITY PROTEIN PHOSPHATASE MPK3"/>
    <property type="match status" value="1"/>
</dbReference>
<feature type="compositionally biased region" description="Low complexity" evidence="5">
    <location>
        <begin position="79"/>
        <end position="91"/>
    </location>
</feature>
<feature type="domain" description="Tyrosine specific protein phosphatases" evidence="7">
    <location>
        <begin position="367"/>
        <end position="428"/>
    </location>
</feature>